<evidence type="ECO:0000313" key="2">
    <source>
        <dbReference type="EMBL" id="NMO23080.1"/>
    </source>
</evidence>
<accession>A0A848LZQ7</accession>
<dbReference type="InterPro" id="IPR028098">
    <property type="entry name" value="Glyco_trans_4-like_N"/>
</dbReference>
<dbReference type="AlphaFoldDB" id="A0A848LZQ7"/>
<proteinExistence type="predicted"/>
<protein>
    <submittedName>
        <fullName evidence="2">Glycosyltransferase</fullName>
    </submittedName>
</protein>
<organism evidence="2 3">
    <name type="scientific">Pyxidicoccus fallax</name>
    <dbReference type="NCBI Taxonomy" id="394095"/>
    <lineage>
        <taxon>Bacteria</taxon>
        <taxon>Pseudomonadati</taxon>
        <taxon>Myxococcota</taxon>
        <taxon>Myxococcia</taxon>
        <taxon>Myxococcales</taxon>
        <taxon>Cystobacterineae</taxon>
        <taxon>Myxococcaceae</taxon>
        <taxon>Pyxidicoccus</taxon>
    </lineage>
</organism>
<dbReference type="SUPFAM" id="SSF53756">
    <property type="entry name" value="UDP-Glycosyltransferase/glycogen phosphorylase"/>
    <property type="match status" value="1"/>
</dbReference>
<feature type="non-terminal residue" evidence="2">
    <location>
        <position position="206"/>
    </location>
</feature>
<dbReference type="CDD" id="cd03801">
    <property type="entry name" value="GT4_PimA-like"/>
    <property type="match status" value="1"/>
</dbReference>
<dbReference type="Proteomes" id="UP000518300">
    <property type="component" value="Unassembled WGS sequence"/>
</dbReference>
<keyword evidence="2" id="KW-0808">Transferase</keyword>
<evidence type="ECO:0000259" key="1">
    <source>
        <dbReference type="Pfam" id="PF13439"/>
    </source>
</evidence>
<dbReference type="EMBL" id="JABBJJ010000526">
    <property type="protein sequence ID" value="NMO23080.1"/>
    <property type="molecule type" value="Genomic_DNA"/>
</dbReference>
<dbReference type="GO" id="GO:0016757">
    <property type="term" value="F:glycosyltransferase activity"/>
    <property type="evidence" value="ECO:0007669"/>
    <property type="project" value="UniProtKB-ARBA"/>
</dbReference>
<sequence length="206" mass="22914">MARSNATPLRALILSMEYTPNVAGGVGTYVYELARGLVRAGCRVTVLSYTPGEASVLREPGLEVHMVPPSRASLSRAAQLTLVGGIRLFNEDLAHHGRERIREQRPDLIHFHQWHTHRAARVLGREFGIPVLGTSHYISEPAERWWGQTPDPEILEEERSLYDGTTPLVSVSRSMSALIRDTYGMPASLLHTIHCGMDARPYLQPA</sequence>
<feature type="domain" description="Glycosyltransferase subfamily 4-like N-terminal" evidence="1">
    <location>
        <begin position="24"/>
        <end position="199"/>
    </location>
</feature>
<gene>
    <name evidence="2" type="ORF">HG543_50705</name>
</gene>
<name>A0A848LZQ7_9BACT</name>
<dbReference type="Pfam" id="PF13439">
    <property type="entry name" value="Glyco_transf_4"/>
    <property type="match status" value="1"/>
</dbReference>
<evidence type="ECO:0000313" key="3">
    <source>
        <dbReference type="Proteomes" id="UP000518300"/>
    </source>
</evidence>
<dbReference type="RefSeq" id="WP_169352189.1">
    <property type="nucleotide sequence ID" value="NZ_JABBJJ010000526.1"/>
</dbReference>
<comment type="caution">
    <text evidence="2">The sequence shown here is derived from an EMBL/GenBank/DDBJ whole genome shotgun (WGS) entry which is preliminary data.</text>
</comment>
<reference evidence="2 3" key="1">
    <citation type="submission" date="2020-04" db="EMBL/GenBank/DDBJ databases">
        <title>Draft genome of Pyxidicoccus fallax type strain.</title>
        <authorList>
            <person name="Whitworth D.E."/>
        </authorList>
    </citation>
    <scope>NUCLEOTIDE SEQUENCE [LARGE SCALE GENOMIC DNA]</scope>
    <source>
        <strain evidence="2 3">DSM 14698</strain>
    </source>
</reference>
<keyword evidence="3" id="KW-1185">Reference proteome</keyword>
<dbReference type="Gene3D" id="3.40.50.2000">
    <property type="entry name" value="Glycogen Phosphorylase B"/>
    <property type="match status" value="1"/>
</dbReference>